<dbReference type="SUPFAM" id="SSF90123">
    <property type="entry name" value="ABC transporter transmembrane region"/>
    <property type="match status" value="1"/>
</dbReference>
<dbReference type="Gene3D" id="1.20.1560.10">
    <property type="entry name" value="ABC transporter type 1, transmembrane domain"/>
    <property type="match status" value="1"/>
</dbReference>
<dbReference type="FunFam" id="3.40.50.300:FF:000186">
    <property type="entry name" value="ATP-binding cassette sub-family B member 7, mitochondrial"/>
    <property type="match status" value="1"/>
</dbReference>
<dbReference type="InterPro" id="IPR036640">
    <property type="entry name" value="ABC1_TM_sf"/>
</dbReference>
<evidence type="ECO:0000313" key="12">
    <source>
        <dbReference type="EMBL" id="QWY78229.1"/>
    </source>
</evidence>
<evidence type="ECO:0000256" key="3">
    <source>
        <dbReference type="ARBA" id="ARBA00022475"/>
    </source>
</evidence>
<feature type="transmembrane region" description="Helical" evidence="9">
    <location>
        <begin position="263"/>
        <end position="286"/>
    </location>
</feature>
<dbReference type="GO" id="GO:0016887">
    <property type="term" value="F:ATP hydrolysis activity"/>
    <property type="evidence" value="ECO:0007669"/>
    <property type="project" value="InterPro"/>
</dbReference>
<name>A0A9E6MYT0_9PROT</name>
<feature type="domain" description="ABC transmembrane type-1" evidence="11">
    <location>
        <begin position="40"/>
        <end position="324"/>
    </location>
</feature>
<keyword evidence="4 9" id="KW-0812">Transmembrane</keyword>
<dbReference type="PROSITE" id="PS00211">
    <property type="entry name" value="ABC_TRANSPORTER_1"/>
    <property type="match status" value="1"/>
</dbReference>
<dbReference type="RefSeq" id="WP_273145657.1">
    <property type="nucleotide sequence ID" value="NZ_CP053675.1"/>
</dbReference>
<keyword evidence="3" id="KW-1003">Cell membrane</keyword>
<dbReference type="GO" id="GO:0005886">
    <property type="term" value="C:plasma membrane"/>
    <property type="evidence" value="ECO:0007669"/>
    <property type="project" value="UniProtKB-SubCell"/>
</dbReference>
<proteinExistence type="predicted"/>
<dbReference type="InterPro" id="IPR017871">
    <property type="entry name" value="ABC_transporter-like_CS"/>
</dbReference>
<feature type="domain" description="ABC transporter" evidence="10">
    <location>
        <begin position="358"/>
        <end position="592"/>
    </location>
</feature>
<feature type="transmembrane region" description="Helical" evidence="9">
    <location>
        <begin position="39"/>
        <end position="60"/>
    </location>
</feature>
<sequence>MRPHPPSSSSSSVPHAFAAGDWRAIRGLMPYLLAFKGRVALALSCLVLAKVANVGVPLLLKEIIDRLAPGKGVLMVPLALVLAYGALRFSTTLFNELRDGIFAKVTQRAIRSIALSVFQHLHALNLRFHLERHTGGLSRDIERGTRGIESLLRFTLFSIFPTLVEMAMVAAILAWKYDIWFALITLVTLVIYIALTVVITEWRTHFRRRMNELDSKANARAIDSLINYETVKYFGNEAWEAQRYDQNLARWEEAAVKSQTSLALLNGIQSLIIGLGAVALMLRATAGVSAGRLTVGDLVLINALLLQLYMPLNFLGVVYREIKQSLADMDRLFRLLTVETEIRDCPDAQPLKVGGGVVRFEAVDFAYDERRAILHHVDFEIPAGHKVAVVGSSGAGKSTLSRLLFRFYDVQQGRILIDGQDIRQVTQQSLRAAIGIVPQDTVLFNDTIYANIAYGQPDAAREDVLRCAQTAHIHAFIESLPEGYETQVGERGLKLSGGEKQRVAIARTLLKAPRILVFDEATSALDSHFEREIQEELSSMARHHTTLVIAHRLSTIIDADQIMVMEAGNILERGTHLELLSRNGRYAELWALQQSEEVQSG</sequence>
<reference evidence="12" key="1">
    <citation type="submission" date="2021-02" db="EMBL/GenBank/DDBJ databases">
        <title>Comparative genomics of Ferrovum myxofaciens strains, predominant extremophile bacteria forming large biofilm stalactites in acid mine ecosystems.</title>
        <authorList>
            <person name="Burkartova K."/>
            <person name="Ridl J."/>
            <person name="Pajer P."/>
            <person name="Falteisek L."/>
        </authorList>
    </citation>
    <scope>NUCLEOTIDE SEQUENCE</scope>
    <source>
        <strain evidence="12">MI1III</strain>
    </source>
</reference>
<gene>
    <name evidence="12" type="ORF">JZL65_03910</name>
</gene>
<dbReference type="GO" id="GO:0140359">
    <property type="term" value="F:ABC-type transporter activity"/>
    <property type="evidence" value="ECO:0007669"/>
    <property type="project" value="InterPro"/>
</dbReference>
<protein>
    <submittedName>
        <fullName evidence="12">ABC transporter ATP-binding protein/permease</fullName>
    </submittedName>
</protein>
<evidence type="ECO:0000313" key="13">
    <source>
        <dbReference type="Proteomes" id="UP000683551"/>
    </source>
</evidence>
<keyword evidence="2" id="KW-0813">Transport</keyword>
<dbReference type="GO" id="GO:0006879">
    <property type="term" value="P:intracellular iron ion homeostasis"/>
    <property type="evidence" value="ECO:0007669"/>
    <property type="project" value="TreeGrafter"/>
</dbReference>
<keyword evidence="5" id="KW-0547">Nucleotide-binding</keyword>
<dbReference type="PROSITE" id="PS50893">
    <property type="entry name" value="ABC_TRANSPORTER_2"/>
    <property type="match status" value="1"/>
</dbReference>
<evidence type="ECO:0000259" key="10">
    <source>
        <dbReference type="PROSITE" id="PS50893"/>
    </source>
</evidence>
<accession>A0A9E6MYT0</accession>
<evidence type="ECO:0000256" key="9">
    <source>
        <dbReference type="SAM" id="Phobius"/>
    </source>
</evidence>
<feature type="transmembrane region" description="Helical" evidence="9">
    <location>
        <begin position="298"/>
        <end position="319"/>
    </location>
</feature>
<evidence type="ECO:0000256" key="7">
    <source>
        <dbReference type="ARBA" id="ARBA00022989"/>
    </source>
</evidence>
<keyword evidence="7 9" id="KW-1133">Transmembrane helix</keyword>
<organism evidence="12 13">
    <name type="scientific">Ferrovum myxofaciens</name>
    <dbReference type="NCBI Taxonomy" id="416213"/>
    <lineage>
        <taxon>Bacteria</taxon>
        <taxon>Pseudomonadati</taxon>
        <taxon>Pseudomonadota</taxon>
        <taxon>Betaproteobacteria</taxon>
        <taxon>Ferrovales</taxon>
        <taxon>Ferrovaceae</taxon>
        <taxon>Ferrovum</taxon>
    </lineage>
</organism>
<dbReference type="PANTHER" id="PTHR24221">
    <property type="entry name" value="ATP-BINDING CASSETTE SUB-FAMILY B"/>
    <property type="match status" value="1"/>
</dbReference>
<keyword evidence="8 9" id="KW-0472">Membrane</keyword>
<evidence type="ECO:0000256" key="2">
    <source>
        <dbReference type="ARBA" id="ARBA00022448"/>
    </source>
</evidence>
<dbReference type="EMBL" id="CP071137">
    <property type="protein sequence ID" value="QWY78229.1"/>
    <property type="molecule type" value="Genomic_DNA"/>
</dbReference>
<dbReference type="Pfam" id="PF00664">
    <property type="entry name" value="ABC_membrane"/>
    <property type="match status" value="1"/>
</dbReference>
<dbReference type="CDD" id="cd18582">
    <property type="entry name" value="ABC_6TM_ATM1_ABCB7"/>
    <property type="match status" value="1"/>
</dbReference>
<evidence type="ECO:0000256" key="1">
    <source>
        <dbReference type="ARBA" id="ARBA00004651"/>
    </source>
</evidence>
<evidence type="ECO:0000256" key="4">
    <source>
        <dbReference type="ARBA" id="ARBA00022692"/>
    </source>
</evidence>
<dbReference type="Gene3D" id="3.40.50.300">
    <property type="entry name" value="P-loop containing nucleotide triphosphate hydrolases"/>
    <property type="match status" value="1"/>
</dbReference>
<dbReference type="InterPro" id="IPR003439">
    <property type="entry name" value="ABC_transporter-like_ATP-bd"/>
</dbReference>
<feature type="transmembrane region" description="Helical" evidence="9">
    <location>
        <begin position="72"/>
        <end position="89"/>
    </location>
</feature>
<dbReference type="PROSITE" id="PS50929">
    <property type="entry name" value="ABC_TM1F"/>
    <property type="match status" value="1"/>
</dbReference>
<keyword evidence="6 12" id="KW-0067">ATP-binding</keyword>
<comment type="subcellular location">
    <subcellularLocation>
        <location evidence="1">Cell membrane</location>
        <topology evidence="1">Multi-pass membrane protein</topology>
    </subcellularLocation>
</comment>
<dbReference type="InterPro" id="IPR011527">
    <property type="entry name" value="ABC1_TM_dom"/>
</dbReference>
<evidence type="ECO:0000259" key="11">
    <source>
        <dbReference type="PROSITE" id="PS50929"/>
    </source>
</evidence>
<evidence type="ECO:0000256" key="6">
    <source>
        <dbReference type="ARBA" id="ARBA00022840"/>
    </source>
</evidence>
<dbReference type="SMART" id="SM00382">
    <property type="entry name" value="AAA"/>
    <property type="match status" value="1"/>
</dbReference>
<dbReference type="Proteomes" id="UP000683551">
    <property type="component" value="Chromosome"/>
</dbReference>
<feature type="transmembrane region" description="Helical" evidence="9">
    <location>
        <begin position="109"/>
        <end position="130"/>
    </location>
</feature>
<evidence type="ECO:0000256" key="8">
    <source>
        <dbReference type="ARBA" id="ARBA00023136"/>
    </source>
</evidence>
<dbReference type="AlphaFoldDB" id="A0A9E6MYT0"/>
<dbReference type="Pfam" id="PF00005">
    <property type="entry name" value="ABC_tran"/>
    <property type="match status" value="1"/>
</dbReference>
<dbReference type="InterPro" id="IPR003593">
    <property type="entry name" value="AAA+_ATPase"/>
</dbReference>
<dbReference type="InterPro" id="IPR027417">
    <property type="entry name" value="P-loop_NTPase"/>
</dbReference>
<evidence type="ECO:0000256" key="5">
    <source>
        <dbReference type="ARBA" id="ARBA00022741"/>
    </source>
</evidence>
<dbReference type="GO" id="GO:0005524">
    <property type="term" value="F:ATP binding"/>
    <property type="evidence" value="ECO:0007669"/>
    <property type="project" value="UniProtKB-KW"/>
</dbReference>
<feature type="transmembrane region" description="Helical" evidence="9">
    <location>
        <begin position="151"/>
        <end position="173"/>
    </location>
</feature>
<dbReference type="SUPFAM" id="SSF52540">
    <property type="entry name" value="P-loop containing nucleoside triphosphate hydrolases"/>
    <property type="match status" value="1"/>
</dbReference>
<dbReference type="InterPro" id="IPR039421">
    <property type="entry name" value="Type_1_exporter"/>
</dbReference>
<dbReference type="PANTHER" id="PTHR24221:SF402">
    <property type="entry name" value="IRON-SULFUR CLUSTERS TRANSPORTER ABCB7, MITOCHONDRIAL"/>
    <property type="match status" value="1"/>
</dbReference>
<feature type="transmembrane region" description="Helical" evidence="9">
    <location>
        <begin position="179"/>
        <end position="200"/>
    </location>
</feature>